<dbReference type="InterPro" id="IPR033738">
    <property type="entry name" value="AsnB_N"/>
</dbReference>
<dbReference type="PIRSF" id="PIRSF001589">
    <property type="entry name" value="Asn_synthetase_glu-h"/>
    <property type="match status" value="1"/>
</dbReference>
<dbReference type="HOGENOM" id="CLU_014658_3_1_6"/>
<dbReference type="RefSeq" id="WP_012607024.1">
    <property type="nucleotide sequence ID" value="NC_011761.1"/>
</dbReference>
<dbReference type="SUPFAM" id="SSF56235">
    <property type="entry name" value="N-terminal nucleophile aminohydrolases (Ntn hydrolases)"/>
    <property type="match status" value="1"/>
</dbReference>
<dbReference type="InterPro" id="IPR006426">
    <property type="entry name" value="Asn_synth_AEB"/>
</dbReference>
<dbReference type="InterPro" id="IPR001962">
    <property type="entry name" value="Asn_synthase"/>
</dbReference>
<evidence type="ECO:0000256" key="2">
    <source>
        <dbReference type="ARBA" id="ARBA00005752"/>
    </source>
</evidence>
<keyword evidence="8" id="KW-0028">Amino-acid biosynthesis</keyword>
<dbReference type="PaxDb" id="243159-AFE_1353"/>
<dbReference type="EMBL" id="CP001219">
    <property type="protein sequence ID" value="ACK79615.1"/>
    <property type="molecule type" value="Genomic_DNA"/>
</dbReference>
<feature type="active site" description="For GATase activity" evidence="8">
    <location>
        <position position="2"/>
    </location>
</feature>
<dbReference type="GO" id="GO:0005524">
    <property type="term" value="F:ATP binding"/>
    <property type="evidence" value="ECO:0007669"/>
    <property type="project" value="UniProtKB-KW"/>
</dbReference>
<feature type="domain" description="Glutamine amidotransferase type-2" evidence="11">
    <location>
        <begin position="2"/>
        <end position="211"/>
    </location>
</feature>
<dbReference type="AlphaFoldDB" id="B7J9F8"/>
<organism evidence="12 13">
    <name type="scientific">Acidithiobacillus ferrooxidans (strain ATCC 23270 / DSM 14882 / CIP 104768 / NCIMB 8455)</name>
    <name type="common">Ferrobacillus ferrooxidans (strain ATCC 23270)</name>
    <dbReference type="NCBI Taxonomy" id="243159"/>
    <lineage>
        <taxon>Bacteria</taxon>
        <taxon>Pseudomonadati</taxon>
        <taxon>Pseudomonadota</taxon>
        <taxon>Acidithiobacillia</taxon>
        <taxon>Acidithiobacillales</taxon>
        <taxon>Acidithiobacillaceae</taxon>
        <taxon>Acidithiobacillus</taxon>
    </lineage>
</organism>
<evidence type="ECO:0000313" key="12">
    <source>
        <dbReference type="EMBL" id="ACK79615.1"/>
    </source>
</evidence>
<comment type="similarity">
    <text evidence="2">Belongs to the asparagine synthetase family.</text>
</comment>
<feature type="site" description="Important for beta-aspartyl-AMP intermediate formation" evidence="10">
    <location>
        <position position="361"/>
    </location>
</feature>
<keyword evidence="12" id="KW-0436">Ligase</keyword>
<keyword evidence="5 9" id="KW-0067">ATP-binding</keyword>
<dbReference type="InterPro" id="IPR051786">
    <property type="entry name" value="ASN_synthetase/amidase"/>
</dbReference>
<proteinExistence type="inferred from homology"/>
<dbReference type="CDD" id="cd00712">
    <property type="entry name" value="AsnB"/>
    <property type="match status" value="1"/>
</dbReference>
<dbReference type="GO" id="GO:0005829">
    <property type="term" value="C:cytosol"/>
    <property type="evidence" value="ECO:0007669"/>
    <property type="project" value="TreeGrafter"/>
</dbReference>
<accession>B7J9F8</accession>
<feature type="binding site" evidence="9">
    <location>
        <position position="98"/>
    </location>
    <ligand>
        <name>L-glutamine</name>
        <dbReference type="ChEBI" id="CHEBI:58359"/>
    </ligand>
</feature>
<evidence type="ECO:0000256" key="5">
    <source>
        <dbReference type="ARBA" id="ARBA00022840"/>
    </source>
</evidence>
<keyword evidence="8" id="KW-0061">Asparagine biosynthesis</keyword>
<dbReference type="Pfam" id="PF13537">
    <property type="entry name" value="GATase_7"/>
    <property type="match status" value="1"/>
</dbReference>
<dbReference type="InterPro" id="IPR014729">
    <property type="entry name" value="Rossmann-like_a/b/a_fold"/>
</dbReference>
<keyword evidence="4 9" id="KW-0547">Nucleotide-binding</keyword>
<evidence type="ECO:0000313" key="13">
    <source>
        <dbReference type="Proteomes" id="UP000001362"/>
    </source>
</evidence>
<dbReference type="InterPro" id="IPR029055">
    <property type="entry name" value="Ntn_hydrolases_N"/>
</dbReference>
<dbReference type="GO" id="GO:0006529">
    <property type="term" value="P:asparagine biosynthetic process"/>
    <property type="evidence" value="ECO:0007669"/>
    <property type="project" value="UniProtKB-KW"/>
</dbReference>
<comment type="pathway">
    <text evidence="1">Amino-acid biosynthesis; L-asparagine biosynthesis; L-asparagine from L-aspartate (L-Gln route): step 1/1.</text>
</comment>
<dbReference type="EC" id="6.3.5.4" evidence="3"/>
<dbReference type="MEROPS" id="C44.001"/>
<dbReference type="CDD" id="cd01991">
    <property type="entry name" value="Asn_synthase_B_C"/>
    <property type="match status" value="1"/>
</dbReference>
<dbReference type="SUPFAM" id="SSF52402">
    <property type="entry name" value="Adenine nucleotide alpha hydrolases-like"/>
    <property type="match status" value="1"/>
</dbReference>
<evidence type="ECO:0000256" key="3">
    <source>
        <dbReference type="ARBA" id="ARBA00012737"/>
    </source>
</evidence>
<keyword evidence="6 8" id="KW-0315">Glutamine amidotransferase</keyword>
<reference evidence="12 13" key="1">
    <citation type="journal article" date="2008" name="BMC Genomics">
        <title>Acidithiobacillus ferrooxidans metabolism: from genome sequence to industrial applications.</title>
        <authorList>
            <person name="Valdes J."/>
            <person name="Pedroso I."/>
            <person name="Quatrini R."/>
            <person name="Dodson R.J."/>
            <person name="Tettelin H."/>
            <person name="Blake R.II."/>
            <person name="Eisen J.A."/>
            <person name="Holmes D.S."/>
        </authorList>
    </citation>
    <scope>NUCLEOTIDE SEQUENCE [LARGE SCALE GENOMIC DNA]</scope>
    <source>
        <strain evidence="13">ATCC 23270 / DSM 14882 / CIP 104768 / NCIMB 8455</strain>
    </source>
</reference>
<gene>
    <name evidence="12" type="primary">asnB</name>
    <name evidence="12" type="ordered locus">AFE_1353</name>
</gene>
<dbReference type="Pfam" id="PF00733">
    <property type="entry name" value="Asn_synthase"/>
    <property type="match status" value="1"/>
</dbReference>
<keyword evidence="13" id="KW-1185">Reference proteome</keyword>
<dbReference type="Proteomes" id="UP000001362">
    <property type="component" value="Chromosome"/>
</dbReference>
<dbReference type="Gene3D" id="3.40.50.620">
    <property type="entry name" value="HUPs"/>
    <property type="match status" value="1"/>
</dbReference>
<name>B7J9F8_ACIF2</name>
<dbReference type="InterPro" id="IPR017932">
    <property type="entry name" value="GATase_2_dom"/>
</dbReference>
<dbReference type="PANTHER" id="PTHR43284">
    <property type="entry name" value="ASPARAGINE SYNTHETASE (GLUTAMINE-HYDROLYZING)"/>
    <property type="match status" value="1"/>
</dbReference>
<dbReference type="STRING" id="243159.AFE_1353"/>
<comment type="catalytic activity">
    <reaction evidence="7">
        <text>L-aspartate + L-glutamine + ATP + H2O = L-asparagine + L-glutamate + AMP + diphosphate + H(+)</text>
        <dbReference type="Rhea" id="RHEA:12228"/>
        <dbReference type="ChEBI" id="CHEBI:15377"/>
        <dbReference type="ChEBI" id="CHEBI:15378"/>
        <dbReference type="ChEBI" id="CHEBI:29985"/>
        <dbReference type="ChEBI" id="CHEBI:29991"/>
        <dbReference type="ChEBI" id="CHEBI:30616"/>
        <dbReference type="ChEBI" id="CHEBI:33019"/>
        <dbReference type="ChEBI" id="CHEBI:58048"/>
        <dbReference type="ChEBI" id="CHEBI:58359"/>
        <dbReference type="ChEBI" id="CHEBI:456215"/>
        <dbReference type="EC" id="6.3.5.4"/>
    </reaction>
</comment>
<evidence type="ECO:0000256" key="4">
    <source>
        <dbReference type="ARBA" id="ARBA00022741"/>
    </source>
</evidence>
<evidence type="ECO:0000256" key="1">
    <source>
        <dbReference type="ARBA" id="ARBA00005187"/>
    </source>
</evidence>
<evidence type="ECO:0000259" key="11">
    <source>
        <dbReference type="PROSITE" id="PS51278"/>
    </source>
</evidence>
<dbReference type="PROSITE" id="PS51278">
    <property type="entry name" value="GATASE_TYPE_2"/>
    <property type="match status" value="1"/>
</dbReference>
<evidence type="ECO:0000256" key="10">
    <source>
        <dbReference type="PIRSR" id="PIRSR001589-3"/>
    </source>
</evidence>
<protein>
    <recommendedName>
        <fullName evidence="3">asparagine synthase (glutamine-hydrolyzing)</fullName>
        <ecNumber evidence="3">6.3.5.4</ecNumber>
    </recommendedName>
</protein>
<dbReference type="PANTHER" id="PTHR43284:SF1">
    <property type="entry name" value="ASPARAGINE SYNTHETASE"/>
    <property type="match status" value="1"/>
</dbReference>
<evidence type="ECO:0000256" key="9">
    <source>
        <dbReference type="PIRSR" id="PIRSR001589-2"/>
    </source>
</evidence>
<evidence type="ECO:0000256" key="7">
    <source>
        <dbReference type="ARBA" id="ARBA00048741"/>
    </source>
</evidence>
<dbReference type="NCBIfam" id="TIGR01536">
    <property type="entry name" value="asn_synth_AEB"/>
    <property type="match status" value="1"/>
</dbReference>
<dbReference type="GO" id="GO:0004066">
    <property type="term" value="F:asparagine synthase (glutamine-hydrolyzing) activity"/>
    <property type="evidence" value="ECO:0007669"/>
    <property type="project" value="UniProtKB-EC"/>
</dbReference>
<dbReference type="Gene3D" id="3.60.20.10">
    <property type="entry name" value="Glutamine Phosphoribosylpyrophosphate, subunit 1, domain 1"/>
    <property type="match status" value="1"/>
</dbReference>
<sequence>MCGLVGWIGSDASTRAGAVAYARDLMVSRGPDDAGIWHDDHACMGFRRLSILDLSIAGHQPMLSVDSRLTLVFNGEIYNFRELRKLLENEYTFRSHTDTEVLLHGYRAWGWEGLLDRIDGMFAIALWDANMQQLHLARHRFGKKPLFYAQTNLGFAFASTLEALRSLAGLNEVDLAAVDAFLVYQAVPAPLTFFRGASALLPAHALTYSLETRDLSVERYWDVAVRPLERIDESEAIDHVDHLLRTAVRRRLIADVPVGAFLSGGIDSGLVTSMMAQEGTVETVTLGFAEAAFDERVYARQVAARWGLRTHETVLNVETLVEQLPRILSQVGQPHADVSLVATDAVAAAAHEHFTVVLNGDGGDEVFGGYARPVVARAAAQVRRIVPGPLRATFRRFPCGGPGPMRKLGLLLRAASQPPESTAIYTRGLRGVRAQAYAPAFWDTVAQIDPDALYRKAWAHLDQAEDAERALYLDLTTYLPDQLLSKMDTATMAHSLEARSPLLDRALVEFGMRLPITLKLKHYRTKYLLKRLAERYLPHDVIYRRKQGFVIPLAAWLRGRLLPYVEAAFRHQSFVSREWLLADFLSELLTRFKAGDDAVAGTLWTVFVLAIWAALLDGELNASDSLDALLTG</sequence>
<dbReference type="eggNOG" id="COG0367">
    <property type="taxonomic scope" value="Bacteria"/>
</dbReference>
<dbReference type="GeneID" id="65280590"/>
<evidence type="ECO:0000256" key="8">
    <source>
        <dbReference type="PIRSR" id="PIRSR001589-1"/>
    </source>
</evidence>
<evidence type="ECO:0000256" key="6">
    <source>
        <dbReference type="ARBA" id="ARBA00022962"/>
    </source>
</evidence>
<dbReference type="KEGG" id="afr:AFE_1353"/>